<dbReference type="PATRIC" id="fig|1125779.3.peg.146"/>
<feature type="compositionally biased region" description="Basic and acidic residues" evidence="1">
    <location>
        <begin position="409"/>
        <end position="418"/>
    </location>
</feature>
<dbReference type="STRING" id="1125779.HMPREF1219_00155"/>
<evidence type="ECO:0000313" key="2">
    <source>
        <dbReference type="EMBL" id="EPD70860.1"/>
    </source>
</evidence>
<keyword evidence="3" id="KW-1185">Reference proteome</keyword>
<proteinExistence type="predicted"/>
<dbReference type="InterPro" id="IPR009279">
    <property type="entry name" value="Portal_Mu"/>
</dbReference>
<gene>
    <name evidence="2" type="ORF">HMPREF1219_00155</name>
</gene>
<feature type="region of interest" description="Disordered" evidence="1">
    <location>
        <begin position="398"/>
        <end position="431"/>
    </location>
</feature>
<dbReference type="RefSeq" id="WP_016457079.1">
    <property type="nucleotide sequence ID" value="NZ_KE150446.1"/>
</dbReference>
<dbReference type="EMBL" id="ATBY01000002">
    <property type="protein sequence ID" value="EPD70860.1"/>
    <property type="molecule type" value="Genomic_DNA"/>
</dbReference>
<dbReference type="Pfam" id="PF06074">
    <property type="entry name" value="Portal_Mu"/>
    <property type="match status" value="1"/>
</dbReference>
<dbReference type="AlphaFoldDB" id="S2Z939"/>
<accession>S2Z939</accession>
<organism evidence="2 3">
    <name type="scientific">Corynebacterium pyruviciproducens ATCC BAA-1742</name>
    <dbReference type="NCBI Taxonomy" id="1125779"/>
    <lineage>
        <taxon>Bacteria</taxon>
        <taxon>Bacillati</taxon>
        <taxon>Actinomycetota</taxon>
        <taxon>Actinomycetes</taxon>
        <taxon>Mycobacteriales</taxon>
        <taxon>Corynebacteriaceae</taxon>
        <taxon>Corynebacterium</taxon>
    </lineage>
</organism>
<protein>
    <recommendedName>
        <fullName evidence="4">Portal protein</fullName>
    </recommendedName>
</protein>
<sequence length="470" mass="51052">MVEIEPSLAVTRELGHGVTSALSATRDDNLALRYPRSVRTFAKLGREDAQVASVLKAVTLPIERASWYVDANGADEEVVRLVAEDLRLPVRGDDSSRPLPRRAGRVSWSEHLHMALLCLQFGHMFFEQVYEISGGRVRLRKLAPRLPGSIRKINVARDGGLVSIVQSGVTTSEGTFPEVTIPVNRLVAYVHDPHDTSWTGTSVLRPAYKHWVLKDRLLRLEAMTLERNGMGVPVYEGSGLLEKPGSDLHEGQNIATALRAGAEAGAAIPAGAKLSLMGVSGQIVSPREAIAYHDSMIARSVLAHFLNLEGKGGSYALADTQADFFVQSLQTIAESIADTATQHIVEDLVDVAFPDYEGLAPRIVFDPIASKKELTAEALSTLVDKGVLLPDRDLEEDTRRRYSLPGKRPLSEAKKENPKLGAPSADEMAKKTQAAKDLIEMGFSAEDAMRFVGLDPVLDGDVVVPVKGDE</sequence>
<evidence type="ECO:0000256" key="1">
    <source>
        <dbReference type="SAM" id="MobiDB-lite"/>
    </source>
</evidence>
<reference evidence="2 3" key="1">
    <citation type="submission" date="2013-05" db="EMBL/GenBank/DDBJ databases">
        <title>The Genome Sequence of Corynebacterium pyruviciproducens 1773O (ATCC BAA-1742).</title>
        <authorList>
            <consortium name="The Broad Institute Genomics Platform"/>
            <person name="Earl A."/>
            <person name="Ward D."/>
            <person name="Feldgarden M."/>
            <person name="Gevers D."/>
            <person name="Tong J."/>
            <person name="Walker B."/>
            <person name="Young S."/>
            <person name="Zeng Q."/>
            <person name="Gargeya S."/>
            <person name="Fitzgerald M."/>
            <person name="Haas B."/>
            <person name="Abouelleil A."/>
            <person name="Allen A.W."/>
            <person name="Alvarado L."/>
            <person name="Arachchi H.M."/>
            <person name="Berlin A.M."/>
            <person name="Chapman S.B."/>
            <person name="Gainer-Dewar J."/>
            <person name="Goldberg J."/>
            <person name="Griggs A."/>
            <person name="Gujja S."/>
            <person name="Hansen M."/>
            <person name="Howarth C."/>
            <person name="Imamovic A."/>
            <person name="Ireland A."/>
            <person name="Larimer J."/>
            <person name="McCowan C."/>
            <person name="Murphy C."/>
            <person name="Pearson M."/>
            <person name="Poon T.W."/>
            <person name="Priest M."/>
            <person name="Roberts A."/>
            <person name="Saif S."/>
            <person name="Shea T."/>
            <person name="Sisk P."/>
            <person name="Sykes S."/>
            <person name="Wortman J."/>
            <person name="Nusbaum C."/>
            <person name="Birren B."/>
        </authorList>
    </citation>
    <scope>NUCLEOTIDE SEQUENCE [LARGE SCALE GENOMIC DNA]</scope>
    <source>
        <strain evidence="2 3">ATCC BAA-1742</strain>
    </source>
</reference>
<evidence type="ECO:0000313" key="3">
    <source>
        <dbReference type="Proteomes" id="UP000014408"/>
    </source>
</evidence>
<dbReference type="HOGENOM" id="CLU_041258_0_0_11"/>
<evidence type="ECO:0008006" key="4">
    <source>
        <dbReference type="Google" id="ProtNLM"/>
    </source>
</evidence>
<name>S2Z939_9CORY</name>
<comment type="caution">
    <text evidence="2">The sequence shown here is derived from an EMBL/GenBank/DDBJ whole genome shotgun (WGS) entry which is preliminary data.</text>
</comment>
<dbReference type="eggNOG" id="COG4383">
    <property type="taxonomic scope" value="Bacteria"/>
</dbReference>
<dbReference type="Proteomes" id="UP000014408">
    <property type="component" value="Unassembled WGS sequence"/>
</dbReference>